<dbReference type="EMBL" id="QJSW01000014">
    <property type="protein sequence ID" value="PYE47333.1"/>
    <property type="molecule type" value="Genomic_DNA"/>
</dbReference>
<reference evidence="5 7" key="2">
    <citation type="submission" date="2020-06" db="EMBL/GenBank/DDBJ databases">
        <title>Complete genome of Paenibacillus barcinonensis KACC11450.</title>
        <authorList>
            <person name="Kim M."/>
            <person name="Park Y.-J."/>
            <person name="Shin J.-H."/>
        </authorList>
    </citation>
    <scope>NUCLEOTIDE SEQUENCE [LARGE SCALE GENOMIC DNA]</scope>
    <source>
        <strain evidence="5 7">KACC11450</strain>
    </source>
</reference>
<dbReference type="GO" id="GO:0005524">
    <property type="term" value="F:ATP binding"/>
    <property type="evidence" value="ECO:0007669"/>
    <property type="project" value="UniProtKB-KW"/>
</dbReference>
<sequence>MTISLRDIQFKFGGKVVLERLSYHFTEGIYLISGESGSGKTTLLNLIKGFVHADTGEMERTGSISYMMQETMLFSNLTVLENYSLKYALYHEMNLEECKAMLLQEMKLIGLPEDLLTMKVSSLSGGQKRKLEVLLISCDSSDVILLDEPVANLDKVSIQQMATYIENHWSDEKTVIISSHSEIVFKGQVQRLVLEEKKLRSAH</sequence>
<evidence type="ECO:0000256" key="2">
    <source>
        <dbReference type="ARBA" id="ARBA00022840"/>
    </source>
</evidence>
<dbReference type="InterPro" id="IPR003439">
    <property type="entry name" value="ABC_transporter-like_ATP-bd"/>
</dbReference>
<evidence type="ECO:0000313" key="4">
    <source>
        <dbReference type="EMBL" id="PYE47333.1"/>
    </source>
</evidence>
<reference evidence="4 6" key="1">
    <citation type="submission" date="2018-06" db="EMBL/GenBank/DDBJ databases">
        <title>Genomic Encyclopedia of Type Strains, Phase III (KMG-III): the genomes of soil and plant-associated and newly described type strains.</title>
        <authorList>
            <person name="Whitman W."/>
        </authorList>
    </citation>
    <scope>NUCLEOTIDE SEQUENCE [LARGE SCALE GENOMIC DNA]</scope>
    <source>
        <strain evidence="4 6">CECT 7022</strain>
    </source>
</reference>
<proteinExistence type="predicted"/>
<evidence type="ECO:0000313" key="7">
    <source>
        <dbReference type="Proteomes" id="UP000509327"/>
    </source>
</evidence>
<dbReference type="Gene3D" id="3.40.50.300">
    <property type="entry name" value="P-loop containing nucleotide triphosphate hydrolases"/>
    <property type="match status" value="1"/>
</dbReference>
<organism evidence="4 6">
    <name type="scientific">Paenibacillus barcinonensis</name>
    <dbReference type="NCBI Taxonomy" id="198119"/>
    <lineage>
        <taxon>Bacteria</taxon>
        <taxon>Bacillati</taxon>
        <taxon>Bacillota</taxon>
        <taxon>Bacilli</taxon>
        <taxon>Bacillales</taxon>
        <taxon>Paenibacillaceae</taxon>
        <taxon>Paenibacillus</taxon>
    </lineage>
</organism>
<protein>
    <submittedName>
        <fullName evidence="5">ATP-binding cassette domain-containing protein</fullName>
    </submittedName>
    <submittedName>
        <fullName evidence="4">Carbohydrate ABC transporter ATP-binding protein (CUT1 family)</fullName>
    </submittedName>
</protein>
<dbReference type="PANTHER" id="PTHR43158">
    <property type="entry name" value="SKFA PEPTIDE EXPORT ATP-BINDING PROTEIN SKFE"/>
    <property type="match status" value="1"/>
</dbReference>
<dbReference type="GO" id="GO:0016887">
    <property type="term" value="F:ATP hydrolysis activity"/>
    <property type="evidence" value="ECO:0007669"/>
    <property type="project" value="InterPro"/>
</dbReference>
<dbReference type="PROSITE" id="PS50893">
    <property type="entry name" value="ABC_TRANSPORTER_2"/>
    <property type="match status" value="1"/>
</dbReference>
<gene>
    <name evidence="4" type="ORF">DFQ00_11473</name>
    <name evidence="5" type="ORF">HUB98_19605</name>
</gene>
<dbReference type="Pfam" id="PF00005">
    <property type="entry name" value="ABC_tran"/>
    <property type="match status" value="1"/>
</dbReference>
<dbReference type="PROSITE" id="PS00211">
    <property type="entry name" value="ABC_TRANSPORTER_1"/>
    <property type="match status" value="1"/>
</dbReference>
<evidence type="ECO:0000313" key="5">
    <source>
        <dbReference type="EMBL" id="QKS58230.1"/>
    </source>
</evidence>
<dbReference type="Proteomes" id="UP000247790">
    <property type="component" value="Unassembled WGS sequence"/>
</dbReference>
<keyword evidence="1" id="KW-0547">Nucleotide-binding</keyword>
<dbReference type="Proteomes" id="UP000509327">
    <property type="component" value="Chromosome"/>
</dbReference>
<accession>A0A2V4V4W8</accession>
<dbReference type="AlphaFoldDB" id="A0A2V4V4W8"/>
<evidence type="ECO:0000259" key="3">
    <source>
        <dbReference type="PROSITE" id="PS50893"/>
    </source>
</evidence>
<feature type="domain" description="ABC transporter" evidence="3">
    <location>
        <begin position="3"/>
        <end position="202"/>
    </location>
</feature>
<dbReference type="SUPFAM" id="SSF52540">
    <property type="entry name" value="P-loop containing nucleoside triphosphate hydrolases"/>
    <property type="match status" value="1"/>
</dbReference>
<dbReference type="RefSeq" id="WP_110898152.1">
    <property type="nucleotide sequence ID" value="NZ_CP054614.1"/>
</dbReference>
<dbReference type="InterPro" id="IPR003593">
    <property type="entry name" value="AAA+_ATPase"/>
</dbReference>
<dbReference type="EMBL" id="CP054614">
    <property type="protein sequence ID" value="QKS58230.1"/>
    <property type="molecule type" value="Genomic_DNA"/>
</dbReference>
<dbReference type="OrthoDB" id="9791546at2"/>
<dbReference type="InterPro" id="IPR017871">
    <property type="entry name" value="ABC_transporter-like_CS"/>
</dbReference>
<dbReference type="SMART" id="SM00382">
    <property type="entry name" value="AAA"/>
    <property type="match status" value="1"/>
</dbReference>
<keyword evidence="2 4" id="KW-0067">ATP-binding</keyword>
<dbReference type="InterPro" id="IPR027417">
    <property type="entry name" value="P-loop_NTPase"/>
</dbReference>
<name>A0A2V4V4W8_PAEBA</name>
<evidence type="ECO:0000313" key="6">
    <source>
        <dbReference type="Proteomes" id="UP000247790"/>
    </source>
</evidence>
<keyword evidence="7" id="KW-1185">Reference proteome</keyword>
<dbReference type="PANTHER" id="PTHR43158:SF2">
    <property type="entry name" value="SKFA PEPTIDE EXPORT ATP-BINDING PROTEIN SKFE"/>
    <property type="match status" value="1"/>
</dbReference>
<evidence type="ECO:0000256" key="1">
    <source>
        <dbReference type="ARBA" id="ARBA00022741"/>
    </source>
</evidence>